<dbReference type="AlphaFoldDB" id="A0AAV2NCN4"/>
<dbReference type="Proteomes" id="UP001497644">
    <property type="component" value="Chromosome 13"/>
</dbReference>
<sequence length="83" mass="9300">MSEPLIVSPVKFVTSRKSGKPFVQFDSLKRVYFGPPSCPFCCQLENLPDELHRLSDPALFALSVQRCPTHIDDPGARFYLSNG</sequence>
<evidence type="ECO:0000313" key="2">
    <source>
        <dbReference type="Proteomes" id="UP001497644"/>
    </source>
</evidence>
<accession>A0AAV2NCN4</accession>
<reference evidence="1" key="1">
    <citation type="submission" date="2024-04" db="EMBL/GenBank/DDBJ databases">
        <authorList>
            <consortium name="Molecular Ecology Group"/>
        </authorList>
    </citation>
    <scope>NUCLEOTIDE SEQUENCE</scope>
</reference>
<protein>
    <submittedName>
        <fullName evidence="1">Uncharacterized protein</fullName>
    </submittedName>
</protein>
<gene>
    <name evidence="1" type="ORF">LPLAT_LOCUS3903</name>
</gene>
<name>A0AAV2NCN4_9HYME</name>
<proteinExistence type="predicted"/>
<keyword evidence="2" id="KW-1185">Reference proteome</keyword>
<dbReference type="EMBL" id="OZ034836">
    <property type="protein sequence ID" value="CAL1677980.1"/>
    <property type="molecule type" value="Genomic_DNA"/>
</dbReference>
<evidence type="ECO:0000313" key="1">
    <source>
        <dbReference type="EMBL" id="CAL1677980.1"/>
    </source>
</evidence>
<organism evidence="1 2">
    <name type="scientific">Lasius platythorax</name>
    <dbReference type="NCBI Taxonomy" id="488582"/>
    <lineage>
        <taxon>Eukaryota</taxon>
        <taxon>Metazoa</taxon>
        <taxon>Ecdysozoa</taxon>
        <taxon>Arthropoda</taxon>
        <taxon>Hexapoda</taxon>
        <taxon>Insecta</taxon>
        <taxon>Pterygota</taxon>
        <taxon>Neoptera</taxon>
        <taxon>Endopterygota</taxon>
        <taxon>Hymenoptera</taxon>
        <taxon>Apocrita</taxon>
        <taxon>Aculeata</taxon>
        <taxon>Formicoidea</taxon>
        <taxon>Formicidae</taxon>
        <taxon>Formicinae</taxon>
        <taxon>Lasius</taxon>
        <taxon>Lasius</taxon>
    </lineage>
</organism>